<protein>
    <recommendedName>
        <fullName evidence="9">tRNA-specific adenosine deaminase 1</fullName>
        <ecNumber evidence="8">3.5.4.34</ecNumber>
    </recommendedName>
    <alternativeName>
        <fullName evidence="10">tRNA-specific adenosine-37 deaminase</fullName>
    </alternativeName>
</protein>
<keyword evidence="2" id="KW-0479">Metal-binding</keyword>
<dbReference type="Pfam" id="PF02137">
    <property type="entry name" value="A_deamin"/>
    <property type="match status" value="1"/>
</dbReference>
<evidence type="ECO:0000256" key="7">
    <source>
        <dbReference type="ARBA" id="ARBA00038326"/>
    </source>
</evidence>
<keyword evidence="15" id="KW-1185">Reference proteome</keyword>
<evidence type="ECO:0000256" key="12">
    <source>
        <dbReference type="SAM" id="MobiDB-lite"/>
    </source>
</evidence>
<keyword evidence="1" id="KW-0819">tRNA processing</keyword>
<evidence type="ECO:0000313" key="15">
    <source>
        <dbReference type="Proteomes" id="UP000594262"/>
    </source>
</evidence>
<feature type="region of interest" description="Disordered" evidence="12">
    <location>
        <begin position="113"/>
        <end position="145"/>
    </location>
</feature>
<feature type="domain" description="A to I editase" evidence="13">
    <location>
        <begin position="19"/>
        <end position="476"/>
    </location>
</feature>
<evidence type="ECO:0000256" key="8">
    <source>
        <dbReference type="ARBA" id="ARBA00038940"/>
    </source>
</evidence>
<reference evidence="14" key="1">
    <citation type="submission" date="2021-01" db="UniProtKB">
        <authorList>
            <consortium name="EnsemblMetazoa"/>
        </authorList>
    </citation>
    <scope>IDENTIFICATION</scope>
</reference>
<comment type="cofactor">
    <cofactor evidence="5">
        <name>1D-myo-inositol hexakisphosphate</name>
        <dbReference type="ChEBI" id="CHEBI:58130"/>
    </cofactor>
</comment>
<evidence type="ECO:0000256" key="9">
    <source>
        <dbReference type="ARBA" id="ARBA00040502"/>
    </source>
</evidence>
<evidence type="ECO:0000256" key="11">
    <source>
        <dbReference type="ARBA" id="ARBA00047635"/>
    </source>
</evidence>
<dbReference type="Proteomes" id="UP000594262">
    <property type="component" value="Unplaced"/>
</dbReference>
<comment type="function">
    <text evidence="6">Specifically deaminates adenosine-37 to inosine in tRNA-Ala.</text>
</comment>
<dbReference type="PANTHER" id="PTHR46516">
    <property type="entry name" value="TRNA-SPECIFIC ADENOSINE DEAMINASE 1"/>
    <property type="match status" value="1"/>
</dbReference>
<comment type="catalytic activity">
    <reaction evidence="11">
        <text>adenosine(37) in tRNA(Ala) + H2O + H(+) = inosine(37) in tRNA(Ala) + NH4(+)</text>
        <dbReference type="Rhea" id="RHEA:50968"/>
        <dbReference type="Rhea" id="RHEA-COMP:12855"/>
        <dbReference type="Rhea" id="RHEA-COMP:12856"/>
        <dbReference type="ChEBI" id="CHEBI:15377"/>
        <dbReference type="ChEBI" id="CHEBI:15378"/>
        <dbReference type="ChEBI" id="CHEBI:28938"/>
        <dbReference type="ChEBI" id="CHEBI:74411"/>
        <dbReference type="ChEBI" id="CHEBI:82852"/>
        <dbReference type="EC" id="3.5.4.34"/>
    </reaction>
</comment>
<dbReference type="InterPro" id="IPR002466">
    <property type="entry name" value="A_deamin"/>
</dbReference>
<keyword evidence="4" id="KW-0862">Zinc</keyword>
<organism evidence="14 15">
    <name type="scientific">Clytia hemisphaerica</name>
    <dbReference type="NCBI Taxonomy" id="252671"/>
    <lineage>
        <taxon>Eukaryota</taxon>
        <taxon>Metazoa</taxon>
        <taxon>Cnidaria</taxon>
        <taxon>Hydrozoa</taxon>
        <taxon>Hydroidolina</taxon>
        <taxon>Leptothecata</taxon>
        <taxon>Obeliida</taxon>
        <taxon>Clytiidae</taxon>
        <taxon>Clytia</taxon>
    </lineage>
</organism>
<dbReference type="PROSITE" id="PS50141">
    <property type="entry name" value="A_DEAMIN_EDITASE"/>
    <property type="match status" value="1"/>
</dbReference>
<name>A0A7M5XCD4_9CNID</name>
<evidence type="ECO:0000256" key="6">
    <source>
        <dbReference type="ARBA" id="ARBA00037784"/>
    </source>
</evidence>
<evidence type="ECO:0000256" key="4">
    <source>
        <dbReference type="ARBA" id="ARBA00022833"/>
    </source>
</evidence>
<dbReference type="OrthoDB" id="416253at2759"/>
<evidence type="ECO:0000256" key="10">
    <source>
        <dbReference type="ARBA" id="ARBA00041760"/>
    </source>
</evidence>
<dbReference type="PANTHER" id="PTHR46516:SF1">
    <property type="entry name" value="TRNA-SPECIFIC ADENOSINE DEAMINASE 1"/>
    <property type="match status" value="1"/>
</dbReference>
<dbReference type="GO" id="GO:0043829">
    <property type="term" value="F:tRNA-specific adenosine-37 deaminase activity"/>
    <property type="evidence" value="ECO:0007669"/>
    <property type="project" value="UniProtKB-EC"/>
</dbReference>
<proteinExistence type="inferred from homology"/>
<dbReference type="AlphaFoldDB" id="A0A7M5XCD4"/>
<dbReference type="GO" id="GO:0003723">
    <property type="term" value="F:RNA binding"/>
    <property type="evidence" value="ECO:0007669"/>
    <property type="project" value="InterPro"/>
</dbReference>
<dbReference type="SMART" id="SM00552">
    <property type="entry name" value="ADEAMc"/>
    <property type="match status" value="1"/>
</dbReference>
<dbReference type="EC" id="3.5.4.34" evidence="8"/>
<evidence type="ECO:0000256" key="2">
    <source>
        <dbReference type="ARBA" id="ARBA00022723"/>
    </source>
</evidence>
<dbReference type="GO" id="GO:0008033">
    <property type="term" value="P:tRNA processing"/>
    <property type="evidence" value="ECO:0007669"/>
    <property type="project" value="UniProtKB-KW"/>
</dbReference>
<dbReference type="GO" id="GO:0046872">
    <property type="term" value="F:metal ion binding"/>
    <property type="evidence" value="ECO:0007669"/>
    <property type="project" value="UniProtKB-KW"/>
</dbReference>
<accession>A0A7M5XCD4</accession>
<evidence type="ECO:0000256" key="5">
    <source>
        <dbReference type="ARBA" id="ARBA00037026"/>
    </source>
</evidence>
<dbReference type="EnsemblMetazoa" id="CLYHEMT020985.1">
    <property type="protein sequence ID" value="CLYHEMP020985.1"/>
    <property type="gene ID" value="CLYHEMG020985"/>
</dbReference>
<feature type="compositionally biased region" description="Basic and acidic residues" evidence="12">
    <location>
        <begin position="119"/>
        <end position="145"/>
    </location>
</feature>
<keyword evidence="3" id="KW-0378">Hydrolase</keyword>
<evidence type="ECO:0000259" key="13">
    <source>
        <dbReference type="PROSITE" id="PS50141"/>
    </source>
</evidence>
<evidence type="ECO:0000256" key="1">
    <source>
        <dbReference type="ARBA" id="ARBA00022694"/>
    </source>
</evidence>
<comment type="similarity">
    <text evidence="7">Belongs to the ADAT1 family.</text>
</comment>
<sequence length="478" mass="53896">MACVVKTMGQVGQDIEVISLATGTKCIGECHRVQTGRLLNDSHAEVLARRLFMKYLYKEIRMALDCHNTNSIFVLDGNKVRLKEDIQFHLLTTEIPCGDASIFPKTSVVVSHKPSNNTDSKREHTDELCRQPDTNKRQRIDPKGRTLDNQQVMEKCIYDEKLHLQKPLWVDSKTTQSFDQQKQCDPDNDIGQLDLKQNHENAGSGYKACNVSNCANTTNSSLTSKNEESKSKILQDADIFRTGAKCVPSGRQDPLGEGGQYHTTGALRIKPGRGFRTMSMSCSDKILKWCTLGIQGGLLSNFIHDGIFLSSIILTSPNFDESAFSRALSFRGRDSFESLVMRKVDVLHVDERPFADGKERVQQRCLNEKITSSGVAILWCGVCAIHSFSSNGRKHGIIKKHFNSDIACTPICKLKLFNDFHETLNHSPLLEKSVDGGLGRTYHHFKHSSIGYEKQRELFFKVFHDWTRKPSAHEQFTI</sequence>
<evidence type="ECO:0000313" key="14">
    <source>
        <dbReference type="EnsemblMetazoa" id="CLYHEMP020985.1"/>
    </source>
</evidence>
<evidence type="ECO:0000256" key="3">
    <source>
        <dbReference type="ARBA" id="ARBA00022801"/>
    </source>
</evidence>